<keyword evidence="2" id="KW-1185">Reference proteome</keyword>
<name>A0ABT9Z819_9BACI</name>
<protein>
    <submittedName>
        <fullName evidence="1">Uncharacterized protein</fullName>
    </submittedName>
</protein>
<dbReference type="RefSeq" id="WP_174879939.1">
    <property type="nucleotide sequence ID" value="NZ_CADEPK010000080.1"/>
</dbReference>
<reference evidence="1 2" key="1">
    <citation type="submission" date="2023-07" db="EMBL/GenBank/DDBJ databases">
        <title>Genomic Encyclopedia of Type Strains, Phase IV (KMG-IV): sequencing the most valuable type-strain genomes for metagenomic binning, comparative biology and taxonomic classification.</title>
        <authorList>
            <person name="Goeker M."/>
        </authorList>
    </citation>
    <scope>NUCLEOTIDE SEQUENCE [LARGE SCALE GENOMIC DNA]</scope>
    <source>
        <strain evidence="1 2">DSM 17723</strain>
    </source>
</reference>
<evidence type="ECO:0000313" key="1">
    <source>
        <dbReference type="EMBL" id="MDQ0228406.1"/>
    </source>
</evidence>
<dbReference type="Proteomes" id="UP001232245">
    <property type="component" value="Unassembled WGS sequence"/>
</dbReference>
<proteinExistence type="predicted"/>
<accession>A0ABT9Z819</accession>
<dbReference type="EMBL" id="JAUSTZ010000021">
    <property type="protein sequence ID" value="MDQ0228406.1"/>
    <property type="molecule type" value="Genomic_DNA"/>
</dbReference>
<comment type="caution">
    <text evidence="1">The sequence shown here is derived from an EMBL/GenBank/DDBJ whole genome shotgun (WGS) entry which is preliminary data.</text>
</comment>
<organism evidence="1 2">
    <name type="scientific">Metabacillus niabensis</name>
    <dbReference type="NCBI Taxonomy" id="324854"/>
    <lineage>
        <taxon>Bacteria</taxon>
        <taxon>Bacillati</taxon>
        <taxon>Bacillota</taxon>
        <taxon>Bacilli</taxon>
        <taxon>Bacillales</taxon>
        <taxon>Bacillaceae</taxon>
        <taxon>Metabacillus</taxon>
    </lineage>
</organism>
<evidence type="ECO:0000313" key="2">
    <source>
        <dbReference type="Proteomes" id="UP001232245"/>
    </source>
</evidence>
<sequence>MQDFSTKINAFVVDEQGYIIEYILVLPYDVLERNVIKVIWNQRLFVSKWDFENSLWIEGLTPEEVAIREQEINDQKQQIPDEEMNGMAILELSNIILGG</sequence>
<gene>
    <name evidence="1" type="ORF">J2S02_004789</name>
</gene>